<evidence type="ECO:0000259" key="7">
    <source>
        <dbReference type="Pfam" id="PF00933"/>
    </source>
</evidence>
<dbReference type="EMBL" id="CP113162">
    <property type="protein sequence ID" value="WEF51878.1"/>
    <property type="molecule type" value="Genomic_DNA"/>
</dbReference>
<feature type="signal peptide" evidence="6">
    <location>
        <begin position="1"/>
        <end position="27"/>
    </location>
</feature>
<dbReference type="InterPro" id="IPR019800">
    <property type="entry name" value="Glyco_hydro_3_AS"/>
</dbReference>
<reference evidence="8 9" key="1">
    <citation type="submission" date="2022-11" db="EMBL/GenBank/DDBJ databases">
        <authorList>
            <person name="Siebert D."/>
            <person name="Busche T."/>
            <person name="Saydam E."/>
            <person name="Kalinowski J."/>
            <person name="Ruckert C."/>
            <person name="Blombach B."/>
        </authorList>
    </citation>
    <scope>NUCLEOTIDE SEQUENCE [LARGE SCALE GENOMIC DNA]</scope>
    <source>
        <strain evidence="8 9">DSM 1083</strain>
    </source>
</reference>
<evidence type="ECO:0000313" key="9">
    <source>
        <dbReference type="Proteomes" id="UP001213907"/>
    </source>
</evidence>
<dbReference type="EC" id="3.2.1.52" evidence="3"/>
<dbReference type="InterPro" id="IPR036962">
    <property type="entry name" value="Glyco_hydro_3_N_sf"/>
</dbReference>
<dbReference type="PROSITE" id="PS00775">
    <property type="entry name" value="GLYCOSYL_HYDROL_F3"/>
    <property type="match status" value="1"/>
</dbReference>
<feature type="chain" id="PRO_5046487510" description="beta-N-acetylhexosaminidase" evidence="6">
    <location>
        <begin position="28"/>
        <end position="364"/>
    </location>
</feature>
<dbReference type="PROSITE" id="PS51318">
    <property type="entry name" value="TAT"/>
    <property type="match status" value="1"/>
</dbReference>
<dbReference type="Pfam" id="PF00933">
    <property type="entry name" value="Glyco_hydro_3"/>
    <property type="match status" value="1"/>
</dbReference>
<dbReference type="InterPro" id="IPR050226">
    <property type="entry name" value="NagZ_Beta-hexosaminidase"/>
</dbReference>
<keyword evidence="4" id="KW-0378">Hydrolase</keyword>
<dbReference type="SUPFAM" id="SSF51445">
    <property type="entry name" value="(Trans)glycosidases"/>
    <property type="match status" value="1"/>
</dbReference>
<evidence type="ECO:0000256" key="6">
    <source>
        <dbReference type="SAM" id="SignalP"/>
    </source>
</evidence>
<dbReference type="InterPro" id="IPR001764">
    <property type="entry name" value="Glyco_hydro_3_N"/>
</dbReference>
<keyword evidence="5" id="KW-0326">Glycosidase</keyword>
<evidence type="ECO:0000313" key="8">
    <source>
        <dbReference type="EMBL" id="WEF51878.1"/>
    </source>
</evidence>
<keyword evidence="9" id="KW-1185">Reference proteome</keyword>
<dbReference type="PANTHER" id="PTHR30480">
    <property type="entry name" value="BETA-HEXOSAMINIDASE-RELATED"/>
    <property type="match status" value="1"/>
</dbReference>
<dbReference type="PANTHER" id="PTHR30480:SF13">
    <property type="entry name" value="BETA-HEXOSAMINIDASE"/>
    <property type="match status" value="1"/>
</dbReference>
<comment type="catalytic activity">
    <reaction evidence="1">
        <text>Hydrolysis of terminal non-reducing N-acetyl-D-hexosamine residues in N-acetyl-beta-D-hexosaminides.</text>
        <dbReference type="EC" id="3.2.1.52"/>
    </reaction>
</comment>
<proteinExistence type="inferred from homology"/>
<comment type="similarity">
    <text evidence="2">Belongs to the glycosyl hydrolase 3 family.</text>
</comment>
<evidence type="ECO:0000256" key="1">
    <source>
        <dbReference type="ARBA" id="ARBA00001231"/>
    </source>
</evidence>
<evidence type="ECO:0000256" key="2">
    <source>
        <dbReference type="ARBA" id="ARBA00005336"/>
    </source>
</evidence>
<accession>A0ABY8BPF6</accession>
<name>A0ABY8BPF6_AFICR</name>
<evidence type="ECO:0000256" key="4">
    <source>
        <dbReference type="ARBA" id="ARBA00022801"/>
    </source>
</evidence>
<sequence length="364" mass="39033">MPRFNSRISRRAFIASAAGVATFAARAAEPLPSLASDVASLLMVGFAGSTPDSPSAIRLARHIRHGHVGSVLFVQDNVGSNRDLEDLVAGFKAARPRLRLAIDHEGGLVQRLIPIHGCRRLPKAFDIPGSMSPSEALDLYTQAGAEFAATGFNINLAPVVDIYAPGNPAIAKFGRAFSSDPNVIAGYARAFVDGFRASRIVCALKHFPGYGNVMEDNHDELPDITKTWSARDLEPYTALLNNGRTDLIMGTHLKLTSLDPLLPTTLSRKVTTGLLREKLRFAGVIMTDDIDMAALAKNMDRKAAFIAALAAGNDLIMAKNVTDHDPNFPLHALKWVEEAIAGGILSREAIAASARRVEALPVAI</sequence>
<evidence type="ECO:0000256" key="3">
    <source>
        <dbReference type="ARBA" id="ARBA00012663"/>
    </source>
</evidence>
<dbReference type="Proteomes" id="UP001213907">
    <property type="component" value="Chromosome"/>
</dbReference>
<dbReference type="InterPro" id="IPR017853">
    <property type="entry name" value="GH"/>
</dbReference>
<dbReference type="InterPro" id="IPR006311">
    <property type="entry name" value="TAT_signal"/>
</dbReference>
<protein>
    <recommendedName>
        <fullName evidence="3">beta-N-acetylhexosaminidase</fullName>
        <ecNumber evidence="3">3.2.1.52</ecNumber>
    </recommendedName>
</protein>
<gene>
    <name evidence="8" type="ORF">AFIC_000331</name>
</gene>
<evidence type="ECO:0000256" key="5">
    <source>
        <dbReference type="ARBA" id="ARBA00023295"/>
    </source>
</evidence>
<organism evidence="8 9">
    <name type="scientific">Afipia carboxydohydrogena</name>
    <name type="common">Pseudomonas carboxydohydrogena</name>
    <dbReference type="NCBI Taxonomy" id="290"/>
    <lineage>
        <taxon>Bacteria</taxon>
        <taxon>Pseudomonadati</taxon>
        <taxon>Pseudomonadota</taxon>
        <taxon>Alphaproteobacteria</taxon>
        <taxon>Hyphomicrobiales</taxon>
        <taxon>Nitrobacteraceae</taxon>
        <taxon>Afipia</taxon>
    </lineage>
</organism>
<dbReference type="Gene3D" id="3.20.20.300">
    <property type="entry name" value="Glycoside hydrolase, family 3, N-terminal domain"/>
    <property type="match status" value="1"/>
</dbReference>
<feature type="domain" description="Glycoside hydrolase family 3 N-terminal" evidence="7">
    <location>
        <begin position="39"/>
        <end position="358"/>
    </location>
</feature>
<keyword evidence="6" id="KW-0732">Signal</keyword>